<evidence type="ECO:0000313" key="2">
    <source>
        <dbReference type="EMBL" id="CAL1399603.1"/>
    </source>
</evidence>
<reference evidence="2 3" key="1">
    <citation type="submission" date="2024-04" db="EMBL/GenBank/DDBJ databases">
        <authorList>
            <person name="Fracassetti M."/>
        </authorList>
    </citation>
    <scope>NUCLEOTIDE SEQUENCE [LARGE SCALE GENOMIC DNA]</scope>
</reference>
<organism evidence="2 3">
    <name type="scientific">Linum trigynum</name>
    <dbReference type="NCBI Taxonomy" id="586398"/>
    <lineage>
        <taxon>Eukaryota</taxon>
        <taxon>Viridiplantae</taxon>
        <taxon>Streptophyta</taxon>
        <taxon>Embryophyta</taxon>
        <taxon>Tracheophyta</taxon>
        <taxon>Spermatophyta</taxon>
        <taxon>Magnoliopsida</taxon>
        <taxon>eudicotyledons</taxon>
        <taxon>Gunneridae</taxon>
        <taxon>Pentapetalae</taxon>
        <taxon>rosids</taxon>
        <taxon>fabids</taxon>
        <taxon>Malpighiales</taxon>
        <taxon>Linaceae</taxon>
        <taxon>Linum</taxon>
    </lineage>
</organism>
<dbReference type="AlphaFoldDB" id="A0AAV2FMU1"/>
<protein>
    <submittedName>
        <fullName evidence="2">Uncharacterized protein</fullName>
    </submittedName>
</protein>
<name>A0AAV2FMU1_9ROSI</name>
<dbReference type="EMBL" id="OZ034818">
    <property type="protein sequence ID" value="CAL1388367.1"/>
    <property type="molecule type" value="Genomic_DNA"/>
</dbReference>
<evidence type="ECO:0000313" key="1">
    <source>
        <dbReference type="EMBL" id="CAL1388367.1"/>
    </source>
</evidence>
<evidence type="ECO:0000313" key="3">
    <source>
        <dbReference type="Proteomes" id="UP001497516"/>
    </source>
</evidence>
<proteinExistence type="predicted"/>
<dbReference type="Proteomes" id="UP001497516">
    <property type="component" value="Chromosome 5"/>
</dbReference>
<dbReference type="EMBL" id="OZ034820">
    <property type="protein sequence ID" value="CAL1399603.1"/>
    <property type="molecule type" value="Genomic_DNA"/>
</dbReference>
<accession>A0AAV2FMU1</accession>
<gene>
    <name evidence="1" type="ORF">LTRI10_LOCUS29299</name>
    <name evidence="2" type="ORF">LTRI10_LOCUS39779</name>
</gene>
<dbReference type="Proteomes" id="UP001497516">
    <property type="component" value="Chromosome 7"/>
</dbReference>
<sequence>MDSLANPSNAAASTTAAPLDAMEIQFRSLSLPQLPIFLDRSWQSYSSSSLLDLSRRESITSISSAETETRGVGILSIPNLRF</sequence>
<keyword evidence="3" id="KW-1185">Reference proteome</keyword>